<name>D7MFM4_ARALL</name>
<dbReference type="HOGENOM" id="CLU_2907149_0_0_1"/>
<sequence>MGQAYTLIIHFGKENGSLAQQAVASGRLGCFSGGISAVRFRSKKLSGNRERRSFNFLYLVGI</sequence>
<evidence type="ECO:0000313" key="1">
    <source>
        <dbReference type="EMBL" id="EFH43073.1"/>
    </source>
</evidence>
<organism evidence="2">
    <name type="scientific">Arabidopsis lyrata subsp. lyrata</name>
    <name type="common">Lyre-leaved rock-cress</name>
    <dbReference type="NCBI Taxonomy" id="81972"/>
    <lineage>
        <taxon>Eukaryota</taxon>
        <taxon>Viridiplantae</taxon>
        <taxon>Streptophyta</taxon>
        <taxon>Embryophyta</taxon>
        <taxon>Tracheophyta</taxon>
        <taxon>Spermatophyta</taxon>
        <taxon>Magnoliopsida</taxon>
        <taxon>eudicotyledons</taxon>
        <taxon>Gunneridae</taxon>
        <taxon>Pentapetalae</taxon>
        <taxon>rosids</taxon>
        <taxon>malvids</taxon>
        <taxon>Brassicales</taxon>
        <taxon>Brassicaceae</taxon>
        <taxon>Camelineae</taxon>
        <taxon>Arabidopsis</taxon>
    </lineage>
</organism>
<evidence type="ECO:0000313" key="2">
    <source>
        <dbReference type="Proteomes" id="UP000008694"/>
    </source>
</evidence>
<gene>
    <name evidence="1" type="ORF">ARALYDRAFT_912318</name>
</gene>
<protein>
    <submittedName>
        <fullName evidence="1">Predicted protein</fullName>
    </submittedName>
</protein>
<accession>D7MFM4</accession>
<dbReference type="AlphaFoldDB" id="D7MFM4"/>
<reference evidence="2" key="1">
    <citation type="journal article" date="2011" name="Nat. Genet.">
        <title>The Arabidopsis lyrata genome sequence and the basis of rapid genome size change.</title>
        <authorList>
            <person name="Hu T.T."/>
            <person name="Pattyn P."/>
            <person name="Bakker E.G."/>
            <person name="Cao J."/>
            <person name="Cheng J.-F."/>
            <person name="Clark R.M."/>
            <person name="Fahlgren N."/>
            <person name="Fawcett J.A."/>
            <person name="Grimwood J."/>
            <person name="Gundlach H."/>
            <person name="Haberer G."/>
            <person name="Hollister J.D."/>
            <person name="Ossowski S."/>
            <person name="Ottilar R.P."/>
            <person name="Salamov A.A."/>
            <person name="Schneeberger K."/>
            <person name="Spannagl M."/>
            <person name="Wang X."/>
            <person name="Yang L."/>
            <person name="Nasrallah M.E."/>
            <person name="Bergelson J."/>
            <person name="Carrington J.C."/>
            <person name="Gaut B.S."/>
            <person name="Schmutz J."/>
            <person name="Mayer K.F.X."/>
            <person name="Van de Peer Y."/>
            <person name="Grigoriev I.V."/>
            <person name="Nordborg M."/>
            <person name="Weigel D."/>
            <person name="Guo Y.-L."/>
        </authorList>
    </citation>
    <scope>NUCLEOTIDE SEQUENCE [LARGE SCALE GENOMIC DNA]</scope>
    <source>
        <strain evidence="2">cv. MN47</strain>
    </source>
</reference>
<dbReference type="Gramene" id="scaffold_700060.1">
    <property type="protein sequence ID" value="scaffold_700060.1"/>
    <property type="gene ID" value="scaffold_700060.1"/>
</dbReference>
<proteinExistence type="predicted"/>
<dbReference type="Proteomes" id="UP000008694">
    <property type="component" value="Unassembled WGS sequence"/>
</dbReference>
<dbReference type="EMBL" id="GL348719">
    <property type="protein sequence ID" value="EFH43073.1"/>
    <property type="molecule type" value="Genomic_DNA"/>
</dbReference>
<keyword evidence="2" id="KW-1185">Reference proteome</keyword>